<dbReference type="Proteomes" id="UP000765509">
    <property type="component" value="Unassembled WGS sequence"/>
</dbReference>
<comment type="caution">
    <text evidence="3">The sequence shown here is derived from an EMBL/GenBank/DDBJ whole genome shotgun (WGS) entry which is preliminary data.</text>
</comment>
<feature type="compositionally biased region" description="Polar residues" evidence="2">
    <location>
        <begin position="14"/>
        <end position="26"/>
    </location>
</feature>
<dbReference type="GO" id="GO:0004491">
    <property type="term" value="F:methylmalonate-semialdehyde dehydrogenase (acylating, NAD) activity"/>
    <property type="evidence" value="ECO:0007669"/>
    <property type="project" value="InterPro"/>
</dbReference>
<keyword evidence="4" id="KW-1185">Reference proteome</keyword>
<dbReference type="EMBL" id="AVOT02002366">
    <property type="protein sequence ID" value="MBW0470114.1"/>
    <property type="molecule type" value="Genomic_DNA"/>
</dbReference>
<dbReference type="PANTHER" id="PTHR43866:SF3">
    <property type="entry name" value="METHYLMALONATE-SEMIALDEHYDE DEHYDROGENASE [ACYLATING], MITOCHONDRIAL"/>
    <property type="match status" value="1"/>
</dbReference>
<dbReference type="GO" id="GO:0006210">
    <property type="term" value="P:thymine catabolic process"/>
    <property type="evidence" value="ECO:0007669"/>
    <property type="project" value="TreeGrafter"/>
</dbReference>
<comment type="similarity">
    <text evidence="1">Belongs to the aldehyde dehydrogenase family.</text>
</comment>
<evidence type="ECO:0000313" key="3">
    <source>
        <dbReference type="EMBL" id="MBW0470114.1"/>
    </source>
</evidence>
<accession>A0A9Q3BPY4</accession>
<dbReference type="GO" id="GO:0006574">
    <property type="term" value="P:L-valine catabolic process"/>
    <property type="evidence" value="ECO:0007669"/>
    <property type="project" value="TreeGrafter"/>
</dbReference>
<dbReference type="GO" id="GO:0005739">
    <property type="term" value="C:mitochondrion"/>
    <property type="evidence" value="ECO:0007669"/>
    <property type="project" value="TreeGrafter"/>
</dbReference>
<feature type="compositionally biased region" description="Basic and acidic residues" evidence="2">
    <location>
        <begin position="1"/>
        <end position="10"/>
    </location>
</feature>
<feature type="region of interest" description="Disordered" evidence="2">
    <location>
        <begin position="1"/>
        <end position="28"/>
    </location>
</feature>
<reference evidence="3" key="1">
    <citation type="submission" date="2021-03" db="EMBL/GenBank/DDBJ databases">
        <title>Draft genome sequence of rust myrtle Austropuccinia psidii MF-1, a brazilian biotype.</title>
        <authorList>
            <person name="Quecine M.C."/>
            <person name="Pachon D.M.R."/>
            <person name="Bonatelli M.L."/>
            <person name="Correr F.H."/>
            <person name="Franceschini L.M."/>
            <person name="Leite T.F."/>
            <person name="Margarido G.R.A."/>
            <person name="Almeida C.A."/>
            <person name="Ferrarezi J.A."/>
            <person name="Labate C.A."/>
        </authorList>
    </citation>
    <scope>NUCLEOTIDE SEQUENCE</scope>
    <source>
        <strain evidence="3">MF-1</strain>
    </source>
</reference>
<dbReference type="OrthoDB" id="4579506at2759"/>
<dbReference type="AlphaFoldDB" id="A0A9Q3BPY4"/>
<evidence type="ECO:0000256" key="1">
    <source>
        <dbReference type="ARBA" id="ARBA00009986"/>
    </source>
</evidence>
<sequence>MTHNKIEIGCDRSGTPNPNKNSSKAVSSRKIDYPFRLHAKKYSKTTTWTLKFKNADHSDDSNQDIMAHPDLRKLNEKETSQIAQMSELMLIPRKIQAQLCSQRQSDRPVMLQDLYS</sequence>
<proteinExistence type="inferred from homology"/>
<organism evidence="3 4">
    <name type="scientific">Austropuccinia psidii MF-1</name>
    <dbReference type="NCBI Taxonomy" id="1389203"/>
    <lineage>
        <taxon>Eukaryota</taxon>
        <taxon>Fungi</taxon>
        <taxon>Dikarya</taxon>
        <taxon>Basidiomycota</taxon>
        <taxon>Pucciniomycotina</taxon>
        <taxon>Pucciniomycetes</taxon>
        <taxon>Pucciniales</taxon>
        <taxon>Sphaerophragmiaceae</taxon>
        <taxon>Austropuccinia</taxon>
    </lineage>
</organism>
<protein>
    <submittedName>
        <fullName evidence="3">Uncharacterized protein</fullName>
    </submittedName>
</protein>
<dbReference type="InterPro" id="IPR010061">
    <property type="entry name" value="MeMal-semiAld_DH"/>
</dbReference>
<evidence type="ECO:0000313" key="4">
    <source>
        <dbReference type="Proteomes" id="UP000765509"/>
    </source>
</evidence>
<evidence type="ECO:0000256" key="2">
    <source>
        <dbReference type="SAM" id="MobiDB-lite"/>
    </source>
</evidence>
<dbReference type="PANTHER" id="PTHR43866">
    <property type="entry name" value="MALONATE-SEMIALDEHYDE DEHYDROGENASE"/>
    <property type="match status" value="1"/>
</dbReference>
<gene>
    <name evidence="3" type="ORF">O181_009829</name>
</gene>
<name>A0A9Q3BPY4_9BASI</name>